<reference evidence="8" key="2">
    <citation type="submission" date="2025-08" db="UniProtKB">
        <authorList>
            <consortium name="RefSeq"/>
        </authorList>
    </citation>
    <scope>IDENTIFICATION</scope>
    <source>
        <tissue evidence="8">Leaf</tissue>
    </source>
</reference>
<dbReference type="GO" id="GO:0006511">
    <property type="term" value="P:ubiquitin-dependent protein catabolic process"/>
    <property type="evidence" value="ECO:0007669"/>
    <property type="project" value="InterPro"/>
</dbReference>
<feature type="region of interest" description="Disordered" evidence="5">
    <location>
        <begin position="66"/>
        <end position="87"/>
    </location>
</feature>
<dbReference type="SMART" id="SM00512">
    <property type="entry name" value="Skp1"/>
    <property type="match status" value="1"/>
</dbReference>
<name>A0A6P5H2V0_ANACO</name>
<organism evidence="7 8">
    <name type="scientific">Ananas comosus</name>
    <name type="common">Pineapple</name>
    <name type="synonym">Ananas ananas</name>
    <dbReference type="NCBI Taxonomy" id="4615"/>
    <lineage>
        <taxon>Eukaryota</taxon>
        <taxon>Viridiplantae</taxon>
        <taxon>Streptophyta</taxon>
        <taxon>Embryophyta</taxon>
        <taxon>Tracheophyta</taxon>
        <taxon>Spermatophyta</taxon>
        <taxon>Magnoliopsida</taxon>
        <taxon>Liliopsida</taxon>
        <taxon>Poales</taxon>
        <taxon>Bromeliaceae</taxon>
        <taxon>Bromelioideae</taxon>
        <taxon>Ananas</taxon>
    </lineage>
</organism>
<dbReference type="GO" id="GO:0009867">
    <property type="term" value="P:jasmonic acid mediated signaling pathway"/>
    <property type="evidence" value="ECO:0007669"/>
    <property type="project" value="UniProtKB-ARBA"/>
</dbReference>
<evidence type="ECO:0000256" key="4">
    <source>
        <dbReference type="PIRNR" id="PIRNR028729"/>
    </source>
</evidence>
<accession>A0A6P5H2V0</accession>
<reference evidence="7" key="1">
    <citation type="journal article" date="2015" name="Nat. Genet.">
        <title>The pineapple genome and the evolution of CAM photosynthesis.</title>
        <authorList>
            <person name="Ming R."/>
            <person name="VanBuren R."/>
            <person name="Wai C.M."/>
            <person name="Tang H."/>
            <person name="Schatz M.C."/>
            <person name="Bowers J.E."/>
            <person name="Lyons E."/>
            <person name="Wang M.L."/>
            <person name="Chen J."/>
            <person name="Biggers E."/>
            <person name="Zhang J."/>
            <person name="Huang L."/>
            <person name="Zhang L."/>
            <person name="Miao W."/>
            <person name="Zhang J."/>
            <person name="Ye Z."/>
            <person name="Miao C."/>
            <person name="Lin Z."/>
            <person name="Wang H."/>
            <person name="Zhou H."/>
            <person name="Yim W.C."/>
            <person name="Priest H.D."/>
            <person name="Zheng C."/>
            <person name="Woodhouse M."/>
            <person name="Edger P.P."/>
            <person name="Guyot R."/>
            <person name="Guo H.B."/>
            <person name="Guo H."/>
            <person name="Zheng G."/>
            <person name="Singh R."/>
            <person name="Sharma A."/>
            <person name="Min X."/>
            <person name="Zheng Y."/>
            <person name="Lee H."/>
            <person name="Gurtowski J."/>
            <person name="Sedlazeck F.J."/>
            <person name="Harkess A."/>
            <person name="McKain M.R."/>
            <person name="Liao Z."/>
            <person name="Fang J."/>
            <person name="Liu J."/>
            <person name="Zhang X."/>
            <person name="Zhang Q."/>
            <person name="Hu W."/>
            <person name="Qin Y."/>
            <person name="Wang K."/>
            <person name="Chen L.Y."/>
            <person name="Shirley N."/>
            <person name="Lin Y.R."/>
            <person name="Liu L.Y."/>
            <person name="Hernandez A.G."/>
            <person name="Wright C.L."/>
            <person name="Bulone V."/>
            <person name="Tuskan G.A."/>
            <person name="Heath K."/>
            <person name="Zee F."/>
            <person name="Moore P.H."/>
            <person name="Sunkar R."/>
            <person name="Leebens-Mack J.H."/>
            <person name="Mockler T."/>
            <person name="Bennetzen J.L."/>
            <person name="Freeling M."/>
            <person name="Sankoff D."/>
            <person name="Paterson A.H."/>
            <person name="Zhu X."/>
            <person name="Yang X."/>
            <person name="Smith J.A."/>
            <person name="Cushman J.C."/>
            <person name="Paull R.E."/>
            <person name="Yu Q."/>
        </authorList>
    </citation>
    <scope>NUCLEOTIDE SEQUENCE [LARGE SCALE GENOMIC DNA]</scope>
    <source>
        <strain evidence="7">cv. F153</strain>
    </source>
</reference>
<feature type="domain" description="SKP1 component POZ" evidence="6">
    <location>
        <begin position="3"/>
        <end position="62"/>
    </location>
</feature>
<sequence>MAKKITLKSSDGKIFEVDEAVALESQTIKHVIEDTCAEDRIPVPKVNAKILSKVIEYCKRHVDTAAAKPSAAGGGDTGVGDDSASSSNAVEEELKQWDAEFVKFDQATFLGLILNINYLSLQDVLYLLHVL</sequence>
<dbReference type="GO" id="GO:0016567">
    <property type="term" value="P:protein ubiquitination"/>
    <property type="evidence" value="ECO:0007669"/>
    <property type="project" value="UniProtKB-UniRule"/>
</dbReference>
<dbReference type="InterPro" id="IPR011333">
    <property type="entry name" value="SKP1/BTB/POZ_sf"/>
</dbReference>
<proteinExistence type="inferred from homology"/>
<evidence type="ECO:0000313" key="8">
    <source>
        <dbReference type="RefSeq" id="XP_020114349.1"/>
    </source>
</evidence>
<dbReference type="Pfam" id="PF03931">
    <property type="entry name" value="Skp1_POZ"/>
    <property type="match status" value="1"/>
</dbReference>
<dbReference type="GeneID" id="109728367"/>
<dbReference type="SUPFAM" id="SSF54695">
    <property type="entry name" value="POZ domain"/>
    <property type="match status" value="1"/>
</dbReference>
<evidence type="ECO:0000256" key="3">
    <source>
        <dbReference type="ARBA" id="ARBA00022786"/>
    </source>
</evidence>
<evidence type="ECO:0000259" key="6">
    <source>
        <dbReference type="Pfam" id="PF03931"/>
    </source>
</evidence>
<evidence type="ECO:0000256" key="1">
    <source>
        <dbReference type="ARBA" id="ARBA00004906"/>
    </source>
</evidence>
<dbReference type="OrthoDB" id="1903179at2759"/>
<dbReference type="InterPro" id="IPR001232">
    <property type="entry name" value="SKP1-like"/>
</dbReference>
<dbReference type="UniPathway" id="UPA00143"/>
<comment type="function">
    <text evidence="4">Involved in ubiquitination and subsequent proteasomal degradation of target proteins. Together with CUL1, RBX1 and a F-box protein, it forms a SCF E3 ubiquitin ligase complex. The functional specificity of this complex depends on the type of F-box protein. In the SCF complex, it serves as an adapter that links the F-box protein to CUL1.</text>
</comment>
<protein>
    <recommendedName>
        <fullName evidence="4">SKP1-like protein</fullName>
    </recommendedName>
</protein>
<dbReference type="PANTHER" id="PTHR11165">
    <property type="entry name" value="SKP1"/>
    <property type="match status" value="1"/>
</dbReference>
<comment type="similarity">
    <text evidence="2 4">Belongs to the SKP1 family.</text>
</comment>
<keyword evidence="3 4" id="KW-0833">Ubl conjugation pathway</keyword>
<evidence type="ECO:0000256" key="2">
    <source>
        <dbReference type="ARBA" id="ARBA00009993"/>
    </source>
</evidence>
<gene>
    <name evidence="8" type="primary">LOC109728367</name>
</gene>
<dbReference type="RefSeq" id="XP_020114349.1">
    <property type="nucleotide sequence ID" value="XM_020258760.1"/>
</dbReference>
<dbReference type="AlphaFoldDB" id="A0A6P5H2V0"/>
<evidence type="ECO:0000313" key="7">
    <source>
        <dbReference type="Proteomes" id="UP000515123"/>
    </source>
</evidence>
<dbReference type="CDD" id="cd18322">
    <property type="entry name" value="BTB_POZ_SKP1"/>
    <property type="match status" value="1"/>
</dbReference>
<comment type="subunit">
    <text evidence="4">Part of a SCF (SKP1-cullin-F-box) protein ligase complex.</text>
</comment>
<comment type="pathway">
    <text evidence="1 4">Protein modification; protein ubiquitination.</text>
</comment>
<dbReference type="InterPro" id="IPR016897">
    <property type="entry name" value="SKP1"/>
</dbReference>
<evidence type="ECO:0000256" key="5">
    <source>
        <dbReference type="SAM" id="MobiDB-lite"/>
    </source>
</evidence>
<keyword evidence="7" id="KW-1185">Reference proteome</keyword>
<dbReference type="InterPro" id="IPR016073">
    <property type="entry name" value="Skp1_comp_POZ"/>
</dbReference>
<dbReference type="PIRSF" id="PIRSF028729">
    <property type="entry name" value="E3_ubiquit_lig_SCF_Skp"/>
    <property type="match status" value="1"/>
</dbReference>
<dbReference type="Gene3D" id="3.30.710.10">
    <property type="entry name" value="Potassium Channel Kv1.1, Chain A"/>
    <property type="match status" value="1"/>
</dbReference>
<dbReference type="Proteomes" id="UP000515123">
    <property type="component" value="Linkage group 23"/>
</dbReference>